<reference evidence="2" key="2">
    <citation type="journal article" date="2020" name="BMC">
        <title>Leishmania infection induces a limited differential gene expression in the sand fly midgut.</title>
        <authorList>
            <person name="Coutinho-Abreu I.V."/>
            <person name="Serafim T.D."/>
            <person name="Meneses C."/>
            <person name="Kamhawi S."/>
            <person name="Oliveira F."/>
            <person name="Valenzuela J.G."/>
        </authorList>
    </citation>
    <scope>NUCLEOTIDE SEQUENCE</scope>
    <source>
        <strain evidence="2">Jacobina</strain>
        <tissue evidence="2">Midgut</tissue>
    </source>
</reference>
<evidence type="ECO:0000313" key="2">
    <source>
        <dbReference type="EMBL" id="MBC1171773.1"/>
    </source>
</evidence>
<keyword evidence="1" id="KW-0472">Membrane</keyword>
<evidence type="ECO:0000313" key="4">
    <source>
        <dbReference type="Proteomes" id="UP000092461"/>
    </source>
</evidence>
<name>A0A1B0CLK8_LUTLO</name>
<sequence>MTGLPAGIVRSALVLGFYEHQIPGWMGNSQSGQCGLVKGYVKGAVRSVLGARATHQNIPSIIHLSGTRSTNPLTIQGFTDILNEESWKNPCDSYVFLPRCKVRNGWRSDLYMLLCYFIALMFYIPDYLLKLTPEWMSTTNLVLIQYKASKHFAQLPMILTDLDIKNAQNLAQRLHPDDQKKYSFDTSKINWNKLIGNCIAWLRKYYYKDSCSVTWMHRAVQIGCLFIEGAWYLWIFFTTTLAFLVAGFLLEYTMVYVLLVGLAVGLGLAGFVLWL</sequence>
<proteinExistence type="predicted"/>
<accession>A0A1B0CLK8</accession>
<feature type="transmembrane region" description="Helical" evidence="1">
    <location>
        <begin position="110"/>
        <end position="129"/>
    </location>
</feature>
<reference evidence="4" key="1">
    <citation type="submission" date="2012-05" db="EMBL/GenBank/DDBJ databases">
        <title>Whole Genome Assembly of Lutzomyia longipalpis.</title>
        <authorList>
            <person name="Richards S."/>
            <person name="Qu C."/>
            <person name="Dillon R."/>
            <person name="Worley K."/>
            <person name="Scherer S."/>
            <person name="Batterton M."/>
            <person name="Taylor A."/>
            <person name="Hawes A."/>
            <person name="Hernandez B."/>
            <person name="Kovar C."/>
            <person name="Mandapat C."/>
            <person name="Pham C."/>
            <person name="Qu C."/>
            <person name="Jing C."/>
            <person name="Bess C."/>
            <person name="Bandaranaike D."/>
            <person name="Ngo D."/>
            <person name="Ongeri F."/>
            <person name="Arias F."/>
            <person name="Lara F."/>
            <person name="Weissenberger G."/>
            <person name="Kamau G."/>
            <person name="Han H."/>
            <person name="Shen H."/>
            <person name="Dinh H."/>
            <person name="Khalil I."/>
            <person name="Jones J."/>
            <person name="Shafer J."/>
            <person name="Jayaseelan J."/>
            <person name="Quiroz J."/>
            <person name="Blankenburg K."/>
            <person name="Nguyen L."/>
            <person name="Jackson L."/>
            <person name="Francisco L."/>
            <person name="Tang L.-Y."/>
            <person name="Pu L.-L."/>
            <person name="Perales L."/>
            <person name="Lorensuhewa L."/>
            <person name="Munidasa M."/>
            <person name="Coyle M."/>
            <person name="Taylor M."/>
            <person name="Puazo M."/>
            <person name="Firestine M."/>
            <person name="Scheel M."/>
            <person name="Javaid M."/>
            <person name="Wang M."/>
            <person name="Li M."/>
            <person name="Tabassum N."/>
            <person name="Saada N."/>
            <person name="Osuji N."/>
            <person name="Aqrawi P."/>
            <person name="Fu Q."/>
            <person name="Thornton R."/>
            <person name="Raj R."/>
            <person name="Goodspeed R."/>
            <person name="Mata R."/>
            <person name="Najjar R."/>
            <person name="Gubbala S."/>
            <person name="Lee S."/>
            <person name="Denson S."/>
            <person name="Patil S."/>
            <person name="Macmil S."/>
            <person name="Qi S."/>
            <person name="Matskevitch T."/>
            <person name="Palculict T."/>
            <person name="Mathew T."/>
            <person name="Vee V."/>
            <person name="Velamala V."/>
            <person name="Korchina V."/>
            <person name="Cai W."/>
            <person name="Liu W."/>
            <person name="Dai W."/>
            <person name="Zou X."/>
            <person name="Zhu Y."/>
            <person name="Zhang Y."/>
            <person name="Wu Y.-Q."/>
            <person name="Xin Y."/>
            <person name="Nazarath L."/>
            <person name="Kovar C."/>
            <person name="Han Y."/>
            <person name="Muzny D."/>
            <person name="Gibbs R."/>
        </authorList>
    </citation>
    <scope>NUCLEOTIDE SEQUENCE [LARGE SCALE GENOMIC DNA]</scope>
    <source>
        <strain evidence="4">Jacobina</strain>
    </source>
</reference>
<evidence type="ECO:0000256" key="1">
    <source>
        <dbReference type="SAM" id="Phobius"/>
    </source>
</evidence>
<dbReference type="EMBL" id="AJWK01017409">
    <property type="status" value="NOT_ANNOTATED_CDS"/>
    <property type="molecule type" value="Genomic_DNA"/>
</dbReference>
<feature type="transmembrane region" description="Helical" evidence="1">
    <location>
        <begin position="231"/>
        <end position="250"/>
    </location>
</feature>
<dbReference type="AlphaFoldDB" id="A0A1B0CLK8"/>
<dbReference type="VEuPathDB" id="VectorBase:LLOJ005495"/>
<dbReference type="InterPro" id="IPR026055">
    <property type="entry name" value="FAR"/>
</dbReference>
<dbReference type="PANTHER" id="PTHR11011:SF45">
    <property type="entry name" value="FATTY ACYL-COA REDUCTASE CG8306-RELATED"/>
    <property type="match status" value="1"/>
</dbReference>
<reference evidence="3" key="3">
    <citation type="submission" date="2020-05" db="UniProtKB">
        <authorList>
            <consortium name="EnsemblMetazoa"/>
        </authorList>
    </citation>
    <scope>IDENTIFICATION</scope>
    <source>
        <strain evidence="3">Jacobina</strain>
    </source>
</reference>
<dbReference type="Proteomes" id="UP000092461">
    <property type="component" value="Unassembled WGS sequence"/>
</dbReference>
<dbReference type="GO" id="GO:0035336">
    <property type="term" value="P:long-chain fatty-acyl-CoA metabolic process"/>
    <property type="evidence" value="ECO:0007669"/>
    <property type="project" value="TreeGrafter"/>
</dbReference>
<keyword evidence="1" id="KW-1133">Transmembrane helix</keyword>
<keyword evidence="4" id="KW-1185">Reference proteome</keyword>
<dbReference type="GO" id="GO:0080019">
    <property type="term" value="F:alcohol-forming very long-chain fatty acyl-CoA reductase activity"/>
    <property type="evidence" value="ECO:0007669"/>
    <property type="project" value="InterPro"/>
</dbReference>
<keyword evidence="1" id="KW-0812">Transmembrane</keyword>
<feature type="transmembrane region" description="Helical" evidence="1">
    <location>
        <begin position="255"/>
        <end position="274"/>
    </location>
</feature>
<organism evidence="3 4">
    <name type="scientific">Lutzomyia longipalpis</name>
    <name type="common">Sand fly</name>
    <dbReference type="NCBI Taxonomy" id="7200"/>
    <lineage>
        <taxon>Eukaryota</taxon>
        <taxon>Metazoa</taxon>
        <taxon>Ecdysozoa</taxon>
        <taxon>Arthropoda</taxon>
        <taxon>Hexapoda</taxon>
        <taxon>Insecta</taxon>
        <taxon>Pterygota</taxon>
        <taxon>Neoptera</taxon>
        <taxon>Endopterygota</taxon>
        <taxon>Diptera</taxon>
        <taxon>Nematocera</taxon>
        <taxon>Psychodoidea</taxon>
        <taxon>Psychodidae</taxon>
        <taxon>Lutzomyia</taxon>
        <taxon>Lutzomyia</taxon>
    </lineage>
</organism>
<dbReference type="EnsemblMetazoa" id="LLOJ005495-RA">
    <property type="protein sequence ID" value="LLOJ005495-PA"/>
    <property type="gene ID" value="LLOJ005495"/>
</dbReference>
<dbReference type="PANTHER" id="PTHR11011">
    <property type="entry name" value="MALE STERILITY PROTEIN 2-RELATED"/>
    <property type="match status" value="1"/>
</dbReference>
<dbReference type="EMBL" id="GITU01003070">
    <property type="protein sequence ID" value="MBC1171773.1"/>
    <property type="molecule type" value="Transcribed_RNA"/>
</dbReference>
<evidence type="ECO:0000313" key="3">
    <source>
        <dbReference type="EnsemblMetazoa" id="LLOJ005495-PA"/>
    </source>
</evidence>
<dbReference type="VEuPathDB" id="VectorBase:LLONM1_010340"/>
<protein>
    <submittedName>
        <fullName evidence="2">Putative fatty acyl-coa reductase</fullName>
    </submittedName>
</protein>